<gene>
    <name evidence="8" type="ORF">AWRI4233_LOCUS4142</name>
</gene>
<dbReference type="EMBL" id="CAIJEO010000005">
    <property type="protein sequence ID" value="CAD0093311.1"/>
    <property type="molecule type" value="Genomic_DNA"/>
</dbReference>
<keyword evidence="3" id="KW-0274">FAD</keyword>
<feature type="domain" description="FAD-binding" evidence="7">
    <location>
        <begin position="8"/>
        <end position="164"/>
    </location>
</feature>
<keyword evidence="5" id="KW-0503">Monooxygenase</keyword>
<dbReference type="GO" id="GO:0004497">
    <property type="term" value="F:monooxygenase activity"/>
    <property type="evidence" value="ECO:0007669"/>
    <property type="project" value="UniProtKB-KW"/>
</dbReference>
<evidence type="ECO:0000313" key="8">
    <source>
        <dbReference type="EMBL" id="CAD0093311.1"/>
    </source>
</evidence>
<keyword evidence="2" id="KW-0285">Flavoprotein</keyword>
<evidence type="ECO:0000256" key="4">
    <source>
        <dbReference type="ARBA" id="ARBA00023002"/>
    </source>
</evidence>
<dbReference type="InterPro" id="IPR002938">
    <property type="entry name" value="FAD-bd"/>
</dbReference>
<evidence type="ECO:0000256" key="6">
    <source>
        <dbReference type="SAM" id="Phobius"/>
    </source>
</evidence>
<comment type="caution">
    <text evidence="8">The sequence shown here is derived from an EMBL/GenBank/DDBJ whole genome shotgun (WGS) entry which is preliminary data.</text>
</comment>
<keyword evidence="6" id="KW-1133">Transmembrane helix</keyword>
<evidence type="ECO:0000256" key="2">
    <source>
        <dbReference type="ARBA" id="ARBA00022630"/>
    </source>
</evidence>
<organism evidence="8 9">
    <name type="scientific">Aureobasidium mustum</name>
    <dbReference type="NCBI Taxonomy" id="2773714"/>
    <lineage>
        <taxon>Eukaryota</taxon>
        <taxon>Fungi</taxon>
        <taxon>Dikarya</taxon>
        <taxon>Ascomycota</taxon>
        <taxon>Pezizomycotina</taxon>
        <taxon>Dothideomycetes</taxon>
        <taxon>Dothideomycetidae</taxon>
        <taxon>Dothideales</taxon>
        <taxon>Saccotheciaceae</taxon>
        <taxon>Aureobasidium</taxon>
    </lineage>
</organism>
<dbReference type="OrthoDB" id="417877at2759"/>
<dbReference type="InterPro" id="IPR036188">
    <property type="entry name" value="FAD/NAD-bd_sf"/>
</dbReference>
<evidence type="ECO:0000259" key="7">
    <source>
        <dbReference type="Pfam" id="PF01494"/>
    </source>
</evidence>
<proteinExistence type="inferred from homology"/>
<dbReference type="Gene3D" id="3.50.50.60">
    <property type="entry name" value="FAD/NAD(P)-binding domain"/>
    <property type="match status" value="1"/>
</dbReference>
<dbReference type="Pfam" id="PF01494">
    <property type="entry name" value="FAD_binding_3"/>
    <property type="match status" value="1"/>
</dbReference>
<dbReference type="GO" id="GO:0071949">
    <property type="term" value="F:FAD binding"/>
    <property type="evidence" value="ECO:0007669"/>
    <property type="project" value="InterPro"/>
</dbReference>
<evidence type="ECO:0000256" key="1">
    <source>
        <dbReference type="ARBA" id="ARBA00007992"/>
    </source>
</evidence>
<dbReference type="AlphaFoldDB" id="A0A9N8JU06"/>
<reference evidence="8" key="1">
    <citation type="submission" date="2020-06" db="EMBL/GenBank/DDBJ databases">
        <authorList>
            <person name="Onetto C."/>
        </authorList>
    </citation>
    <scope>NUCLEOTIDE SEQUENCE</scope>
</reference>
<dbReference type="InterPro" id="IPR050493">
    <property type="entry name" value="FAD-dep_Monooxygenase_BioMet"/>
</dbReference>
<dbReference type="PRINTS" id="PR00420">
    <property type="entry name" value="RNGMNOXGNASE"/>
</dbReference>
<dbReference type="PANTHER" id="PTHR13789">
    <property type="entry name" value="MONOOXYGENASE"/>
    <property type="match status" value="1"/>
</dbReference>
<evidence type="ECO:0000256" key="3">
    <source>
        <dbReference type="ARBA" id="ARBA00022827"/>
    </source>
</evidence>
<evidence type="ECO:0000313" key="9">
    <source>
        <dbReference type="Proteomes" id="UP000714618"/>
    </source>
</evidence>
<comment type="similarity">
    <text evidence="1">Belongs to the paxM FAD-dependent monooxygenase family.</text>
</comment>
<keyword evidence="4" id="KW-0560">Oxidoreductase</keyword>
<dbReference type="PANTHER" id="PTHR13789:SF309">
    <property type="entry name" value="PUTATIVE (AFU_ORTHOLOGUE AFUA_6G14510)-RELATED"/>
    <property type="match status" value="1"/>
</dbReference>
<protein>
    <recommendedName>
        <fullName evidence="7">FAD-binding domain-containing protein</fullName>
    </recommendedName>
</protein>
<keyword evidence="9" id="KW-1185">Reference proteome</keyword>
<dbReference type="Proteomes" id="UP000714618">
    <property type="component" value="Unassembled WGS sequence"/>
</dbReference>
<evidence type="ECO:0000256" key="5">
    <source>
        <dbReference type="ARBA" id="ARBA00023033"/>
    </source>
</evidence>
<sequence length="213" mass="24269">MKDTPTLRIAIIGAGITGLTTAIALRKLPNVDVQIYERAKQLRELGQAIAINPNGLRTLEKLGLHKVLSDETLTVTRHWKTNEIVGREQHTPHVEEKHKMTRFYRPDLQETILEYLPREIIHLNKRVVDVKIQDEGVDVEFEDTTTIHADLLVGADGIRSAVRGFFAPEFELKWSGLIAYRSAFDIKILDHVEDLPEDTTQWVYCTFSTSVRG</sequence>
<keyword evidence="6" id="KW-0472">Membrane</keyword>
<accession>A0A9N8JU06</accession>
<name>A0A9N8JU06_9PEZI</name>
<keyword evidence="6" id="KW-0812">Transmembrane</keyword>
<dbReference type="SUPFAM" id="SSF51905">
    <property type="entry name" value="FAD/NAD(P)-binding domain"/>
    <property type="match status" value="1"/>
</dbReference>
<feature type="transmembrane region" description="Helical" evidence="6">
    <location>
        <begin position="6"/>
        <end position="25"/>
    </location>
</feature>